<dbReference type="GO" id="GO:0005874">
    <property type="term" value="C:microtubule"/>
    <property type="evidence" value="ECO:0007669"/>
    <property type="project" value="UniProtKB-KW"/>
</dbReference>
<dbReference type="HOGENOM" id="CLU_001485_22_5_1"/>
<dbReference type="PANTHER" id="PTHR47969">
    <property type="entry name" value="CHROMOSOME-ASSOCIATED KINESIN KIF4A-RELATED"/>
    <property type="match status" value="1"/>
</dbReference>
<feature type="binding site" evidence="11">
    <location>
        <begin position="91"/>
        <end position="98"/>
    </location>
    <ligand>
        <name>ATP</name>
        <dbReference type="ChEBI" id="CHEBI:30616"/>
    </ligand>
</feature>
<feature type="coiled-coil region" evidence="13">
    <location>
        <begin position="376"/>
        <end position="546"/>
    </location>
</feature>
<reference evidence="16" key="1">
    <citation type="submission" date="2007-07" db="EMBL/GenBank/DDBJ databases">
        <title>PCAP assembly of the Caenorhabditis remanei genome.</title>
        <authorList>
            <consortium name="The Caenorhabditis remanei Sequencing Consortium"/>
            <person name="Wilson R.K."/>
        </authorList>
    </citation>
    <scope>NUCLEOTIDE SEQUENCE [LARGE SCALE GENOMIC DNA]</scope>
    <source>
        <strain evidence="16">PB4641</strain>
    </source>
</reference>
<dbReference type="Gene3D" id="3.40.850.10">
    <property type="entry name" value="Kinesin motor domain"/>
    <property type="match status" value="1"/>
</dbReference>
<evidence type="ECO:0000256" key="14">
    <source>
        <dbReference type="SAM" id="Phobius"/>
    </source>
</evidence>
<evidence type="ECO:0000256" key="2">
    <source>
        <dbReference type="ARBA" id="ARBA00004245"/>
    </source>
</evidence>
<dbReference type="InterPro" id="IPR027417">
    <property type="entry name" value="P-loop_NTPase"/>
</dbReference>
<keyword evidence="14" id="KW-1133">Transmembrane helix</keyword>
<name>E3MSP2_CAERE</name>
<dbReference type="PRINTS" id="PR00380">
    <property type="entry name" value="KINESINHEAVY"/>
</dbReference>
<evidence type="ECO:0000256" key="5">
    <source>
        <dbReference type="ARBA" id="ARBA00022741"/>
    </source>
</evidence>
<keyword evidence="5 11" id="KW-0547">Nucleotide-binding</keyword>
<evidence type="ECO:0000256" key="10">
    <source>
        <dbReference type="ARBA" id="ARBA00023273"/>
    </source>
</evidence>
<evidence type="ECO:0000256" key="1">
    <source>
        <dbReference type="ARBA" id="ARBA00004138"/>
    </source>
</evidence>
<dbReference type="FunCoup" id="E3MSP2">
    <property type="interactions" value="2108"/>
</dbReference>
<accession>E3MSP2</accession>
<dbReference type="PROSITE" id="PS00411">
    <property type="entry name" value="KINESIN_MOTOR_1"/>
    <property type="match status" value="1"/>
</dbReference>
<dbReference type="GO" id="GO:0003777">
    <property type="term" value="F:microtubule motor activity"/>
    <property type="evidence" value="ECO:0007669"/>
    <property type="project" value="InterPro"/>
</dbReference>
<dbReference type="STRING" id="31234.E3MSP2"/>
<dbReference type="OrthoDB" id="3176171at2759"/>
<dbReference type="InParanoid" id="E3MSP2"/>
<dbReference type="EMBL" id="DS268473">
    <property type="protein sequence ID" value="EFP08364.1"/>
    <property type="molecule type" value="Genomic_DNA"/>
</dbReference>
<dbReference type="FunFam" id="3.40.850.10:FF:000029">
    <property type="entry name" value="Kinesin-like protein KIF17"/>
    <property type="match status" value="1"/>
</dbReference>
<dbReference type="InterPro" id="IPR027640">
    <property type="entry name" value="Kinesin-like_fam"/>
</dbReference>
<keyword evidence="3" id="KW-0963">Cytoplasm</keyword>
<dbReference type="GO" id="GO:0005524">
    <property type="term" value="F:ATP binding"/>
    <property type="evidence" value="ECO:0007669"/>
    <property type="project" value="UniProtKB-UniRule"/>
</dbReference>
<evidence type="ECO:0000313" key="17">
    <source>
        <dbReference type="Proteomes" id="UP000008281"/>
    </source>
</evidence>
<sequence>MEEAEKVKVVVRCRPISTTEKIQGHKVAVNCSDEENAVTIKSTNQDDSPRTFYFDAVFSPGTDQMTVYNIAARPIVENVLKGYNGTIFAYGQTGTGKTFTMAGELEPMEMRGIIPNSFAHIFDHISKSQHDTQFLVRVSYLEIYNEEIRDLLSKEYSGHLEIKERPDVGVYVRNLSNITVENASKMQALMEFGNKNRKVGATAMNLESSRSHAMFTVTIESDRNGCLTQGKLQLVDLAGSERQSKTGAQGERLKEAAKINLSLSTLGNVISSLVDGKSTHVPYRNSKLTRLLQDSLGGNSKTVMIANVGPASYNYDETLSTLRYASRAKKIENVAKINEDPKDAQLRKYQLEVEALRKLLDEENPGDDENHEEAWEAKMKEKEVEVERKRKILEERVNSAVDDEETHRLVREMMENEAELKKARSEHEKLRSKLEKIEKKLIVGGENLLEKVEEQAKLLEINNKEIEQSKSQEAHLRNQLEERSAVKVEIEERYSSLQEESFAKSKKIKKVSNELKDARAELKDLEEDHQRQMEGMLEDCRQLKKELMLNLAIINQYIPVEHVEMIEKYVSWSEEHGDWQLKAIAYTGNNMRQTAAPVKQEFSVGIIFRENRTYKFQNNNQTAPMYYSYRADLGASTAEHRPRTSSTKRMKQNIQLQRLLILPVVEDDSREKLRNSSLVPIQSIFFCVHIFNFPIFFQLFLLNCFISSMLSFSALFLSNPFYYEFPFSILVNGPKRADTGRLESEDNVKIKK</sequence>
<comment type="subcellular location">
    <subcellularLocation>
        <location evidence="1">Cell projection</location>
        <location evidence="1">Cilium</location>
    </subcellularLocation>
    <subcellularLocation>
        <location evidence="2">Cytoplasm</location>
        <location evidence="2">Cytoskeleton</location>
    </subcellularLocation>
</comment>
<dbReference type="GO" id="GO:0005929">
    <property type="term" value="C:cilium"/>
    <property type="evidence" value="ECO:0007669"/>
    <property type="project" value="UniProtKB-SubCell"/>
</dbReference>
<evidence type="ECO:0000256" key="4">
    <source>
        <dbReference type="ARBA" id="ARBA00022701"/>
    </source>
</evidence>
<dbReference type="GO" id="GO:0007018">
    <property type="term" value="P:microtubule-based movement"/>
    <property type="evidence" value="ECO:0007669"/>
    <property type="project" value="InterPro"/>
</dbReference>
<keyword evidence="6 11" id="KW-0067">ATP-binding</keyword>
<dbReference type="PROSITE" id="PS50067">
    <property type="entry name" value="KINESIN_MOTOR_2"/>
    <property type="match status" value="1"/>
</dbReference>
<comment type="similarity">
    <text evidence="11 12">Belongs to the TRAFAC class myosin-kinesin ATPase superfamily. Kinesin family.</text>
</comment>
<evidence type="ECO:0000259" key="15">
    <source>
        <dbReference type="PROSITE" id="PS50067"/>
    </source>
</evidence>
<dbReference type="InterPro" id="IPR001752">
    <property type="entry name" value="Kinesin_motor_dom"/>
</dbReference>
<feature type="transmembrane region" description="Helical" evidence="14">
    <location>
        <begin position="695"/>
        <end position="717"/>
    </location>
</feature>
<gene>
    <name evidence="16" type="primary">Cre-klp-20</name>
    <name evidence="16" type="ORF">CRE_16172</name>
</gene>
<evidence type="ECO:0000256" key="12">
    <source>
        <dbReference type="RuleBase" id="RU000394"/>
    </source>
</evidence>
<proteinExistence type="inferred from homology"/>
<protein>
    <recommendedName>
        <fullName evidence="12">Kinesin-like protein</fullName>
    </recommendedName>
</protein>
<dbReference type="eggNOG" id="KOG4280">
    <property type="taxonomic scope" value="Eukaryota"/>
</dbReference>
<keyword evidence="14" id="KW-0812">Transmembrane</keyword>
<dbReference type="SMART" id="SM00129">
    <property type="entry name" value="KISc"/>
    <property type="match status" value="1"/>
</dbReference>
<evidence type="ECO:0000256" key="3">
    <source>
        <dbReference type="ARBA" id="ARBA00022490"/>
    </source>
</evidence>
<keyword evidence="9" id="KW-0206">Cytoskeleton</keyword>
<dbReference type="InterPro" id="IPR019821">
    <property type="entry name" value="Kinesin_motor_CS"/>
</dbReference>
<dbReference type="InterPro" id="IPR036961">
    <property type="entry name" value="Kinesin_motor_dom_sf"/>
</dbReference>
<dbReference type="SUPFAM" id="SSF52540">
    <property type="entry name" value="P-loop containing nucleoside triphosphate hydrolases"/>
    <property type="match status" value="1"/>
</dbReference>
<evidence type="ECO:0000256" key="7">
    <source>
        <dbReference type="ARBA" id="ARBA00023054"/>
    </source>
</evidence>
<evidence type="ECO:0000256" key="9">
    <source>
        <dbReference type="ARBA" id="ARBA00023212"/>
    </source>
</evidence>
<dbReference type="GO" id="GO:0008017">
    <property type="term" value="F:microtubule binding"/>
    <property type="evidence" value="ECO:0007669"/>
    <property type="project" value="InterPro"/>
</dbReference>
<keyword evidence="8 11" id="KW-0505">Motor protein</keyword>
<feature type="domain" description="Kinesin motor" evidence="15">
    <location>
        <begin position="6"/>
        <end position="331"/>
    </location>
</feature>
<dbReference type="AlphaFoldDB" id="E3MSP2"/>
<organism evidence="17">
    <name type="scientific">Caenorhabditis remanei</name>
    <name type="common">Caenorhabditis vulgaris</name>
    <dbReference type="NCBI Taxonomy" id="31234"/>
    <lineage>
        <taxon>Eukaryota</taxon>
        <taxon>Metazoa</taxon>
        <taxon>Ecdysozoa</taxon>
        <taxon>Nematoda</taxon>
        <taxon>Chromadorea</taxon>
        <taxon>Rhabditida</taxon>
        <taxon>Rhabditina</taxon>
        <taxon>Rhabditomorpha</taxon>
        <taxon>Rhabditoidea</taxon>
        <taxon>Rhabditidae</taxon>
        <taxon>Peloderinae</taxon>
        <taxon>Caenorhabditis</taxon>
    </lineage>
</organism>
<dbReference type="GO" id="GO:0032991">
    <property type="term" value="C:protein-containing complex"/>
    <property type="evidence" value="ECO:0007669"/>
    <property type="project" value="UniProtKB-ARBA"/>
</dbReference>
<dbReference type="Proteomes" id="UP000008281">
    <property type="component" value="Unassembled WGS sequence"/>
</dbReference>
<keyword evidence="4 12" id="KW-0493">Microtubule</keyword>
<evidence type="ECO:0000256" key="13">
    <source>
        <dbReference type="SAM" id="Coils"/>
    </source>
</evidence>
<evidence type="ECO:0000313" key="16">
    <source>
        <dbReference type="EMBL" id="EFP08364.1"/>
    </source>
</evidence>
<evidence type="ECO:0000256" key="6">
    <source>
        <dbReference type="ARBA" id="ARBA00022840"/>
    </source>
</evidence>
<dbReference type="Pfam" id="PF00225">
    <property type="entry name" value="Kinesin"/>
    <property type="match status" value="1"/>
</dbReference>
<keyword evidence="17" id="KW-1185">Reference proteome</keyword>
<keyword evidence="10" id="KW-0966">Cell projection</keyword>
<evidence type="ECO:0000256" key="8">
    <source>
        <dbReference type="ARBA" id="ARBA00023175"/>
    </source>
</evidence>
<keyword evidence="14" id="KW-0472">Membrane</keyword>
<dbReference type="OMA" id="NMRKHIE"/>
<dbReference type="PANTHER" id="PTHR47969:SF21">
    <property type="entry name" value="KINESIN-LIKE PROTEIN"/>
    <property type="match status" value="1"/>
</dbReference>
<evidence type="ECO:0000256" key="11">
    <source>
        <dbReference type="PROSITE-ProRule" id="PRU00283"/>
    </source>
</evidence>
<keyword evidence="7 13" id="KW-0175">Coiled coil</keyword>